<dbReference type="CDD" id="cd05388">
    <property type="entry name" value="CobB_N"/>
    <property type="match status" value="1"/>
</dbReference>
<evidence type="ECO:0000313" key="11">
    <source>
        <dbReference type="EMBL" id="ADG90060.1"/>
    </source>
</evidence>
<comment type="cofactor">
    <cofactor evidence="1 7">
        <name>Mg(2+)</name>
        <dbReference type="ChEBI" id="CHEBI:18420"/>
    </cofactor>
</comment>
<keyword evidence="4 7" id="KW-0067">ATP-binding</keyword>
<dbReference type="HAMAP" id="MF_00027">
    <property type="entry name" value="CobB_CbiA"/>
    <property type="match status" value="1"/>
</dbReference>
<dbReference type="InterPro" id="IPR029062">
    <property type="entry name" value="Class_I_gatase-like"/>
</dbReference>
<evidence type="ECO:0000256" key="8">
    <source>
        <dbReference type="SAM" id="MobiDB-lite"/>
    </source>
</evidence>
<evidence type="ECO:0000256" key="2">
    <source>
        <dbReference type="ARBA" id="ARBA00022598"/>
    </source>
</evidence>
<reference evidence="11 12" key="1">
    <citation type="submission" date="2010-01" db="EMBL/GenBank/DDBJ databases">
        <title>The complete genome of Thermobispora bispora DSM 43833.</title>
        <authorList>
            <consortium name="US DOE Joint Genome Institute (JGI-PGF)"/>
            <person name="Lucas S."/>
            <person name="Copeland A."/>
            <person name="Lapidus A."/>
            <person name="Glavina del Rio T."/>
            <person name="Dalin E."/>
            <person name="Tice H."/>
            <person name="Bruce D."/>
            <person name="Goodwin L."/>
            <person name="Pitluck S."/>
            <person name="Kyrpides N."/>
            <person name="Mavromatis K."/>
            <person name="Ivanova N."/>
            <person name="Mikhailova N."/>
            <person name="Chertkov O."/>
            <person name="Brettin T."/>
            <person name="Detter J.C."/>
            <person name="Han C."/>
            <person name="Larimer F."/>
            <person name="Land M."/>
            <person name="Hauser L."/>
            <person name="Markowitz V."/>
            <person name="Cheng J.-F."/>
            <person name="Hugenholtz P."/>
            <person name="Woyke T."/>
            <person name="Wu D."/>
            <person name="Jando M."/>
            <person name="Schneider S."/>
            <person name="Klenk H.-P."/>
            <person name="Eisen J.A."/>
        </authorList>
    </citation>
    <scope>NUCLEOTIDE SEQUENCE [LARGE SCALE GENOMIC DNA]</scope>
    <source>
        <strain evidence="12">ATCC 19993 / DSM 43833 / CBS 139.67 / JCM 10125 / KCTC 9307 / NBRC 14880 / R51</strain>
    </source>
</reference>
<dbReference type="EC" id="6.3.5.9" evidence="7"/>
<dbReference type="PROSITE" id="PS51274">
    <property type="entry name" value="GATASE_COBBQ"/>
    <property type="match status" value="1"/>
</dbReference>
<dbReference type="Pfam" id="PF01656">
    <property type="entry name" value="CbiA"/>
    <property type="match status" value="1"/>
</dbReference>
<dbReference type="OrthoDB" id="9764035at2"/>
<dbReference type="PANTHER" id="PTHR43873:SF1">
    <property type="entry name" value="COBYRINATE A,C-DIAMIDE SYNTHASE"/>
    <property type="match status" value="1"/>
</dbReference>
<dbReference type="eggNOG" id="COG1797">
    <property type="taxonomic scope" value="Bacteria"/>
</dbReference>
<proteinExistence type="inferred from homology"/>
<evidence type="ECO:0000259" key="10">
    <source>
        <dbReference type="Pfam" id="PF07685"/>
    </source>
</evidence>
<feature type="domain" description="CobQ/CobB/MinD/ParA nucleotide binding" evidence="9">
    <location>
        <begin position="74"/>
        <end position="256"/>
    </location>
</feature>
<evidence type="ECO:0000256" key="6">
    <source>
        <dbReference type="ARBA" id="ARBA00022962"/>
    </source>
</evidence>
<dbReference type="InterPro" id="IPR027417">
    <property type="entry name" value="P-loop_NTPase"/>
</dbReference>
<comment type="catalytic activity">
    <reaction evidence="7">
        <text>hydrogenobyrinate + 2 L-glutamine + 2 ATP + 2 H2O = hydrogenobyrinate a,c-diamide + 2 L-glutamate + 2 ADP + 2 phosphate + 2 H(+)</text>
        <dbReference type="Rhea" id="RHEA:12544"/>
        <dbReference type="ChEBI" id="CHEBI:15377"/>
        <dbReference type="ChEBI" id="CHEBI:15378"/>
        <dbReference type="ChEBI" id="CHEBI:29985"/>
        <dbReference type="ChEBI" id="CHEBI:30616"/>
        <dbReference type="ChEBI" id="CHEBI:43474"/>
        <dbReference type="ChEBI" id="CHEBI:58359"/>
        <dbReference type="ChEBI" id="CHEBI:77873"/>
        <dbReference type="ChEBI" id="CHEBI:77874"/>
        <dbReference type="ChEBI" id="CHEBI:456216"/>
        <dbReference type="EC" id="6.3.5.9"/>
    </reaction>
</comment>
<comment type="domain">
    <text evidence="7">Comprises of two domains. The C-terminal domain contains the binding site for glutamine and catalyzes the hydrolysis of this substrate to glutamate and ammonia. The N-terminal domain is anticipated to bind ATP and hydrogenobyrinate and catalyzes the ultimate synthesis of the diamide product. The ammonia produced via the glutaminase domain is probably translocated to the adjacent domain via a molecular tunnel, where it reacts with an activated intermediate.</text>
</comment>
<dbReference type="UniPathway" id="UPA00148">
    <property type="reaction ID" value="UER00220"/>
</dbReference>
<comment type="function">
    <text evidence="7">Catalyzes the ATP-dependent amidation of the two carboxylate groups at positions a and c of hydrogenobyrinate, using either L-glutamine or ammonia as the nitrogen source.</text>
</comment>
<dbReference type="KEGG" id="tbi:Tbis_3370"/>
<dbReference type="GO" id="GO:0042242">
    <property type="term" value="F:cobyrinic acid a,c-diamide synthase activity"/>
    <property type="evidence" value="ECO:0007669"/>
    <property type="project" value="InterPro"/>
</dbReference>
<feature type="region of interest" description="Disordered" evidence="8">
    <location>
        <begin position="1"/>
        <end position="50"/>
    </location>
</feature>
<dbReference type="SUPFAM" id="SSF52317">
    <property type="entry name" value="Class I glutamine amidotransferase-like"/>
    <property type="match status" value="1"/>
</dbReference>
<evidence type="ECO:0000256" key="5">
    <source>
        <dbReference type="ARBA" id="ARBA00022842"/>
    </source>
</evidence>
<evidence type="ECO:0000313" key="12">
    <source>
        <dbReference type="Proteomes" id="UP000006640"/>
    </source>
</evidence>
<dbReference type="CDD" id="cd03130">
    <property type="entry name" value="GATase1_CobB"/>
    <property type="match status" value="1"/>
</dbReference>
<dbReference type="AlphaFoldDB" id="D6Y9M9"/>
<keyword evidence="2 7" id="KW-0436">Ligase</keyword>
<dbReference type="GO" id="GO:0009236">
    <property type="term" value="P:cobalamin biosynthetic process"/>
    <property type="evidence" value="ECO:0007669"/>
    <property type="project" value="UniProtKB-UniRule"/>
</dbReference>
<comment type="miscellaneous">
    <text evidence="7">The a and c carboxylates of hydrogenobyrinate are activated for nucleophilic attack via formation of a phosphorylated intermediate by ATP. CobB catalyzes first the amidation of the c-carboxylate, and then that of the a-carboxylate.</text>
</comment>
<dbReference type="STRING" id="469371.Tbis_3370"/>
<dbReference type="Pfam" id="PF07685">
    <property type="entry name" value="GATase_3"/>
    <property type="match status" value="1"/>
</dbReference>
<dbReference type="NCBIfam" id="TIGR00379">
    <property type="entry name" value="cobB"/>
    <property type="match status" value="1"/>
</dbReference>
<evidence type="ECO:0000256" key="7">
    <source>
        <dbReference type="HAMAP-Rule" id="MF_00027"/>
    </source>
</evidence>
<keyword evidence="5 7" id="KW-0460">Magnesium</keyword>
<name>D6Y9M9_THEBD</name>
<dbReference type="InterPro" id="IPR004484">
    <property type="entry name" value="CbiA/CobB_synth"/>
</dbReference>
<dbReference type="SUPFAM" id="SSF52540">
    <property type="entry name" value="P-loop containing nucleoside triphosphate hydrolases"/>
    <property type="match status" value="1"/>
</dbReference>
<keyword evidence="3 7" id="KW-0547">Nucleotide-binding</keyword>
<protein>
    <recommendedName>
        <fullName evidence="7">Hydrogenobyrinate a,c-diamide synthase</fullName>
        <ecNumber evidence="7">6.3.5.9</ecNumber>
    </recommendedName>
    <alternativeName>
        <fullName evidence="7">Hydrogenobyrinic acid a,c-diamide synthase</fullName>
    </alternativeName>
</protein>
<sequence>MGDVSEQHPGRTARHPERRPAAGARRRPPATGQGHRPGDRLAAQAEDRWPGDRLGAQAEDRATAARSRSSVPRLVIAAPASDSGKTTVATGLMAALRARGLRVSPHKVGPDYIDPGYHALATGRPGRNLDPWLTGEESIVPLFLHGARNADVAVVEGVMGMYDGAGTDDFGSTAHIARLLGAPVVLVVDAERQARSVAALVRGFASFDERVRVAGVILNKVGSPGHGELCRTVLDEIGIPTLGVIQRVDGVVTPSRHLGLIPAAERRAEAVAAVDRMAELIARSCDLGALLAVARSAPPLTAAPWTPEAGVPDPRPGPVVAVAGGPAFTFGYPEQAELLSAAGAQVVTFDPLRDERLPEGTGAVVIGGGFPEVYAAELSANEPLRAELAAFRGPIVAECAGLLYLGRELDGHPMCGRLGITARMTDRLAIGYRDAVASASVVTREGERYRGHEFHRTITEPRHAAPPLFRWPGGADGFGGPLIAASYLHLHWAAYPELASRLVAAAAGPG</sequence>
<keyword evidence="7" id="KW-0169">Cobalamin biosynthesis</keyword>
<dbReference type="Proteomes" id="UP000006640">
    <property type="component" value="Chromosome"/>
</dbReference>
<keyword evidence="12" id="KW-1185">Reference proteome</keyword>
<feature type="active site" description="Nucleophile" evidence="7">
    <location>
        <position position="399"/>
    </location>
</feature>
<evidence type="ECO:0000259" key="9">
    <source>
        <dbReference type="Pfam" id="PF01656"/>
    </source>
</evidence>
<dbReference type="PANTHER" id="PTHR43873">
    <property type="entry name" value="COBYRINATE A,C-DIAMIDE SYNTHASE"/>
    <property type="match status" value="1"/>
</dbReference>
<dbReference type="GO" id="GO:0005524">
    <property type="term" value="F:ATP binding"/>
    <property type="evidence" value="ECO:0007669"/>
    <property type="project" value="UniProtKB-UniRule"/>
</dbReference>
<feature type="domain" description="CobB/CobQ-like glutamine amidotransferase" evidence="10">
    <location>
        <begin position="320"/>
        <end position="494"/>
    </location>
</feature>
<dbReference type="InterPro" id="IPR002586">
    <property type="entry name" value="CobQ/CobB/MinD/ParA_Nub-bd_dom"/>
</dbReference>
<dbReference type="EMBL" id="CP001874">
    <property type="protein sequence ID" value="ADG90060.1"/>
    <property type="molecule type" value="Genomic_DNA"/>
</dbReference>
<organism evidence="11 12">
    <name type="scientific">Thermobispora bispora (strain ATCC 19993 / DSM 43833 / CBS 139.67 / JCM 10125 / KCTC 9307 / NBRC 14880 / R51)</name>
    <dbReference type="NCBI Taxonomy" id="469371"/>
    <lineage>
        <taxon>Bacteria</taxon>
        <taxon>Bacillati</taxon>
        <taxon>Actinomycetota</taxon>
        <taxon>Actinomycetes</taxon>
        <taxon>Streptosporangiales</taxon>
        <taxon>Streptosporangiaceae</taxon>
        <taxon>Thermobispora</taxon>
    </lineage>
</organism>
<gene>
    <name evidence="7" type="primary">cobB</name>
    <name evidence="11" type="ordered locus">Tbis_3370</name>
</gene>
<comment type="similarity">
    <text evidence="7">Belongs to the CobB/CbiA family.</text>
</comment>
<accession>D6Y9M9</accession>
<dbReference type="Gene3D" id="3.40.50.300">
    <property type="entry name" value="P-loop containing nucleotide triphosphate hydrolases"/>
    <property type="match status" value="2"/>
</dbReference>
<evidence type="ECO:0000256" key="3">
    <source>
        <dbReference type="ARBA" id="ARBA00022741"/>
    </source>
</evidence>
<evidence type="ECO:0000256" key="4">
    <source>
        <dbReference type="ARBA" id="ARBA00022840"/>
    </source>
</evidence>
<keyword evidence="6 7" id="KW-0315">Glutamine amidotransferase</keyword>
<dbReference type="RefSeq" id="WP_013133593.1">
    <property type="nucleotide sequence ID" value="NC_014165.1"/>
</dbReference>
<feature type="site" description="Increases nucleophilicity of active site Cys" evidence="7">
    <location>
        <position position="489"/>
    </location>
</feature>
<evidence type="ECO:0000256" key="1">
    <source>
        <dbReference type="ARBA" id="ARBA00001946"/>
    </source>
</evidence>
<dbReference type="NCBIfam" id="NF002204">
    <property type="entry name" value="PRK01077.1"/>
    <property type="match status" value="1"/>
</dbReference>
<dbReference type="GO" id="GO:0043802">
    <property type="term" value="F:hydrogenobyrinic acid a,c-diamide synthase (glutamine-hydrolysing) activity"/>
    <property type="evidence" value="ECO:0007669"/>
    <property type="project" value="UniProtKB-UniRule"/>
</dbReference>
<feature type="compositionally biased region" description="Basic and acidic residues" evidence="8">
    <location>
        <begin position="1"/>
        <end position="20"/>
    </location>
</feature>
<dbReference type="HOGENOM" id="CLU_022752_1_1_11"/>
<dbReference type="InterPro" id="IPR011698">
    <property type="entry name" value="GATase_3"/>
</dbReference>
<comment type="pathway">
    <text evidence="7">Cofactor biosynthesis; adenosylcobalamin biosynthesis; cob(II)yrinate a,c-diamide from precorrin-2 (aerobic route): step 9/10.</text>
</comment>